<dbReference type="PANTHER" id="PTHR45711">
    <property type="entry name" value="CHLORIDE CHANNEL PROTEIN"/>
    <property type="match status" value="1"/>
</dbReference>
<dbReference type="eggNOG" id="COG0038">
    <property type="taxonomic scope" value="Bacteria"/>
</dbReference>
<evidence type="ECO:0000256" key="2">
    <source>
        <dbReference type="ARBA" id="ARBA00022448"/>
    </source>
</evidence>
<keyword evidence="2" id="KW-0813">Transport</keyword>
<evidence type="ECO:0000256" key="4">
    <source>
        <dbReference type="ARBA" id="ARBA00022989"/>
    </source>
</evidence>
<dbReference type="InterPro" id="IPR006037">
    <property type="entry name" value="RCK_C"/>
</dbReference>
<feature type="domain" description="RCK C-terminal" evidence="9">
    <location>
        <begin position="429"/>
        <end position="510"/>
    </location>
</feature>
<dbReference type="Gene3D" id="3.30.70.1450">
    <property type="entry name" value="Regulator of K+ conductance, C-terminal domain"/>
    <property type="match status" value="1"/>
</dbReference>
<dbReference type="GO" id="GO:0005247">
    <property type="term" value="F:voltage-gated chloride channel activity"/>
    <property type="evidence" value="ECO:0007669"/>
    <property type="project" value="TreeGrafter"/>
</dbReference>
<evidence type="ECO:0000256" key="8">
    <source>
        <dbReference type="SAM" id="Phobius"/>
    </source>
</evidence>
<dbReference type="eggNOG" id="COG0569">
    <property type="taxonomic scope" value="Bacteria"/>
</dbReference>
<dbReference type="PROSITE" id="PS51202">
    <property type="entry name" value="RCK_C"/>
    <property type="match status" value="1"/>
</dbReference>
<dbReference type="Pfam" id="PF00654">
    <property type="entry name" value="Voltage_CLC"/>
    <property type="match status" value="1"/>
</dbReference>
<accession>K2QFV1</accession>
<keyword evidence="7" id="KW-0868">Chloride</keyword>
<evidence type="ECO:0000256" key="5">
    <source>
        <dbReference type="ARBA" id="ARBA00023065"/>
    </source>
</evidence>
<feature type="transmembrane region" description="Helical" evidence="8">
    <location>
        <begin position="230"/>
        <end position="249"/>
    </location>
</feature>
<reference evidence="10 11" key="1">
    <citation type="journal article" date="2012" name="J. Bacteriol.">
        <title>Genome Sequence of the Bacteriocin-Producing Strain Lactococcus garvieae DCC43.</title>
        <authorList>
            <person name="Gabrielsen C."/>
            <person name="Brede D.A."/>
            <person name="Hernandez P.E."/>
            <person name="Nes I.F."/>
            <person name="Diep D.B."/>
        </authorList>
    </citation>
    <scope>NUCLEOTIDE SEQUENCE [LARGE SCALE GENOMIC DNA]</scope>
    <source>
        <strain evidence="10 11">DCC43</strain>
    </source>
</reference>
<feature type="transmembrane region" description="Helical" evidence="8">
    <location>
        <begin position="187"/>
        <end position="210"/>
    </location>
</feature>
<evidence type="ECO:0000259" key="9">
    <source>
        <dbReference type="PROSITE" id="PS51202"/>
    </source>
</evidence>
<dbReference type="RefSeq" id="WP_004259674.1">
    <property type="nucleotide sequence ID" value="NZ_AMQS01000002.1"/>
</dbReference>
<keyword evidence="6 8" id="KW-0472">Membrane</keyword>
<dbReference type="Gene3D" id="1.10.3080.10">
    <property type="entry name" value="Clc chloride channel"/>
    <property type="match status" value="1"/>
</dbReference>
<feature type="transmembrane region" description="Helical" evidence="8">
    <location>
        <begin position="16"/>
        <end position="38"/>
    </location>
</feature>
<feature type="transmembrane region" description="Helical" evidence="8">
    <location>
        <begin position="329"/>
        <end position="351"/>
    </location>
</feature>
<dbReference type="InterPro" id="IPR014743">
    <property type="entry name" value="Cl-channel_core"/>
</dbReference>
<dbReference type="SUPFAM" id="SSF81340">
    <property type="entry name" value="Clc chloride channel"/>
    <property type="match status" value="1"/>
</dbReference>
<sequence length="515" mass="56364">MRLLIKDLSQSSNKNIGLIFLSLLVGLAAGTLASFYRLVLSLAEKYGMVLYQQASRHLIYLMLLLPALLFLSFIVSMLMKKYPMSSGSGIPQVKGQLLGYFKPDWFSTAWAKFVGGTLAMFAGLSLGREGPSIQLGAAMGQAIGQKFSHTERHQRLLIASGASAGLSAAFNAPLSGIMFTLEEVFKYFSPLILLTCMTSAIVADAVSRLIFGSASIFDFQIITSFPLSDYWLLLLLGILMGIFGAVYNYSLLQGQRLMKLKIHSPFLRVLLSFVASALIALFFPLISGSGHHLIDQLTLSWGLVFLCLVFISKFFISIISYASGVPGGIFFPLLVLGASLGSIFATVFIPLFHLSGTLFPNFIILAMAATFTAIVRAPMTGILLLVEMTGSFDHLLPLAFVSLISYLVAEFLHSEPIYHSLLNNLLASDSEIPAENTGHIMIEVLVQFDSKADHELVQNLALPEDTLLVSIQRNGEKIIPRGDTTLYAGDIATFLTTQIQETRVRQKIKDLFTDE</sequence>
<comment type="caution">
    <text evidence="10">The sequence shown here is derived from an EMBL/GenBank/DDBJ whole genome shotgun (WGS) entry which is preliminary data.</text>
</comment>
<dbReference type="GO" id="GO:0008324">
    <property type="term" value="F:monoatomic cation transmembrane transporter activity"/>
    <property type="evidence" value="ECO:0007669"/>
    <property type="project" value="InterPro"/>
</dbReference>
<evidence type="ECO:0000313" key="11">
    <source>
        <dbReference type="Proteomes" id="UP000006787"/>
    </source>
</evidence>
<keyword evidence="3 8" id="KW-0812">Transmembrane</keyword>
<keyword evidence="5" id="KW-0406">Ion transport</keyword>
<evidence type="ECO:0000256" key="6">
    <source>
        <dbReference type="ARBA" id="ARBA00023136"/>
    </source>
</evidence>
<keyword evidence="4 8" id="KW-1133">Transmembrane helix</keyword>
<evidence type="ECO:0000256" key="3">
    <source>
        <dbReference type="ARBA" id="ARBA00022692"/>
    </source>
</evidence>
<dbReference type="Pfam" id="PF02080">
    <property type="entry name" value="TrkA_C"/>
    <property type="match status" value="1"/>
</dbReference>
<dbReference type="SUPFAM" id="SSF116726">
    <property type="entry name" value="TrkA C-terminal domain-like"/>
    <property type="match status" value="1"/>
</dbReference>
<dbReference type="InterPro" id="IPR001807">
    <property type="entry name" value="ClC"/>
</dbReference>
<gene>
    <name evidence="10" type="ORF">C426_0279</name>
</gene>
<feature type="transmembrane region" description="Helical" evidence="8">
    <location>
        <begin position="299"/>
        <end position="323"/>
    </location>
</feature>
<feature type="transmembrane region" description="Helical" evidence="8">
    <location>
        <begin position="58"/>
        <end position="79"/>
    </location>
</feature>
<protein>
    <submittedName>
        <fullName evidence="10">Voltage-gated chloride channel family protein</fullName>
    </submittedName>
</protein>
<dbReference type="GO" id="GO:0005886">
    <property type="term" value="C:plasma membrane"/>
    <property type="evidence" value="ECO:0007669"/>
    <property type="project" value="TreeGrafter"/>
</dbReference>
<dbReference type="PRINTS" id="PR00762">
    <property type="entry name" value="CLCHANNEL"/>
</dbReference>
<name>K2QFV1_9LACT</name>
<dbReference type="CDD" id="cd01031">
    <property type="entry name" value="EriC"/>
    <property type="match status" value="1"/>
</dbReference>
<evidence type="ECO:0000313" key="10">
    <source>
        <dbReference type="EMBL" id="EKF52397.1"/>
    </source>
</evidence>
<feature type="transmembrane region" description="Helical" evidence="8">
    <location>
        <begin position="358"/>
        <end position="375"/>
    </location>
</feature>
<organism evidence="10 11">
    <name type="scientific">Lactococcus garvieae DCC43</name>
    <dbReference type="NCBI Taxonomy" id="1231377"/>
    <lineage>
        <taxon>Bacteria</taxon>
        <taxon>Bacillati</taxon>
        <taxon>Bacillota</taxon>
        <taxon>Bacilli</taxon>
        <taxon>Lactobacillales</taxon>
        <taxon>Streptococcaceae</taxon>
        <taxon>Lactococcus</taxon>
    </lineage>
</organism>
<dbReference type="EMBL" id="AMQS01000002">
    <property type="protein sequence ID" value="EKF52397.1"/>
    <property type="molecule type" value="Genomic_DNA"/>
</dbReference>
<evidence type="ECO:0000256" key="1">
    <source>
        <dbReference type="ARBA" id="ARBA00004141"/>
    </source>
</evidence>
<feature type="transmembrane region" description="Helical" evidence="8">
    <location>
        <begin position="269"/>
        <end position="287"/>
    </location>
</feature>
<dbReference type="Proteomes" id="UP000006787">
    <property type="component" value="Unassembled WGS sequence"/>
</dbReference>
<proteinExistence type="predicted"/>
<dbReference type="PATRIC" id="fig|1231377.3.peg.279"/>
<dbReference type="GO" id="GO:0006813">
    <property type="term" value="P:potassium ion transport"/>
    <property type="evidence" value="ECO:0007669"/>
    <property type="project" value="InterPro"/>
</dbReference>
<dbReference type="PANTHER" id="PTHR45711:SF6">
    <property type="entry name" value="CHLORIDE CHANNEL PROTEIN"/>
    <property type="match status" value="1"/>
</dbReference>
<dbReference type="AlphaFoldDB" id="K2QFV1"/>
<comment type="subcellular location">
    <subcellularLocation>
        <location evidence="1">Membrane</location>
        <topology evidence="1">Multi-pass membrane protein</topology>
    </subcellularLocation>
</comment>
<evidence type="ECO:0000256" key="7">
    <source>
        <dbReference type="ARBA" id="ARBA00023214"/>
    </source>
</evidence>
<dbReference type="InterPro" id="IPR036721">
    <property type="entry name" value="RCK_C_sf"/>
</dbReference>